<comment type="caution">
    <text evidence="13">The sequence shown here is derived from an EMBL/GenBank/DDBJ whole genome shotgun (WGS) entry which is preliminary data.</text>
</comment>
<dbReference type="Pfam" id="PF22995">
    <property type="entry name" value="C2CH-3rd_BIRD-IDD"/>
    <property type="match status" value="1"/>
</dbReference>
<keyword evidence="3 10" id="KW-0863">Zinc-finger</keyword>
<evidence type="ECO:0000256" key="9">
    <source>
        <dbReference type="ARBA" id="ARBA00083437"/>
    </source>
</evidence>
<evidence type="ECO:0000256" key="1">
    <source>
        <dbReference type="ARBA" id="ARBA00022723"/>
    </source>
</evidence>
<dbReference type="PROSITE" id="PS00028">
    <property type="entry name" value="ZINC_FINGER_C2H2_1"/>
    <property type="match status" value="1"/>
</dbReference>
<dbReference type="InterPro" id="IPR055185">
    <property type="entry name" value="C2CH-4th_BIRD-IDD"/>
</dbReference>
<feature type="compositionally biased region" description="Polar residues" evidence="11">
    <location>
        <begin position="1"/>
        <end position="11"/>
    </location>
</feature>
<feature type="compositionally biased region" description="Low complexity" evidence="11">
    <location>
        <begin position="12"/>
        <end position="30"/>
    </location>
</feature>
<dbReference type="InterPro" id="IPR055186">
    <property type="entry name" value="C2H2-2nd_BIRD-IDD"/>
</dbReference>
<dbReference type="InterPro" id="IPR013087">
    <property type="entry name" value="Znf_C2H2_type"/>
</dbReference>
<keyword evidence="1" id="KW-0479">Metal-binding</keyword>
<evidence type="ECO:0000256" key="5">
    <source>
        <dbReference type="ARBA" id="ARBA00023015"/>
    </source>
</evidence>
<feature type="region of interest" description="Disordered" evidence="11">
    <location>
        <begin position="1"/>
        <end position="57"/>
    </location>
</feature>
<comment type="function">
    <text evidence="7">Transcription activator that acts as a flowering master switch in both long and short days, independently of the circadian clock. Promotes flowering upstream of HD1 by up-regulating FTL1, FTL4, FTL5, FTL6, EHD1, HD3A and RFT1. Seems to repress FTL11 expression. May recognize the consensus motif 5'-TTTGTCGTAAT-3' in target gene promoters.</text>
</comment>
<accession>A0A4S8JJJ4</accession>
<evidence type="ECO:0000256" key="2">
    <source>
        <dbReference type="ARBA" id="ARBA00022737"/>
    </source>
</evidence>
<organism evidence="13 14">
    <name type="scientific">Musa balbisiana</name>
    <name type="common">Banana</name>
    <dbReference type="NCBI Taxonomy" id="52838"/>
    <lineage>
        <taxon>Eukaryota</taxon>
        <taxon>Viridiplantae</taxon>
        <taxon>Streptophyta</taxon>
        <taxon>Embryophyta</taxon>
        <taxon>Tracheophyta</taxon>
        <taxon>Spermatophyta</taxon>
        <taxon>Magnoliopsida</taxon>
        <taxon>Liliopsida</taxon>
        <taxon>Zingiberales</taxon>
        <taxon>Musaceae</taxon>
        <taxon>Musa</taxon>
    </lineage>
</organism>
<evidence type="ECO:0000256" key="8">
    <source>
        <dbReference type="ARBA" id="ARBA00072973"/>
    </source>
</evidence>
<feature type="compositionally biased region" description="Pro residues" evidence="11">
    <location>
        <begin position="31"/>
        <end position="42"/>
    </location>
</feature>
<dbReference type="SUPFAM" id="SSF57667">
    <property type="entry name" value="beta-beta-alpha zinc fingers"/>
    <property type="match status" value="1"/>
</dbReference>
<dbReference type="PANTHER" id="PTHR10593:SF188">
    <property type="entry name" value="ZINC FINGER PROTEIN GAI-ASSOCIATED FACTOR 1"/>
    <property type="match status" value="1"/>
</dbReference>
<dbReference type="PROSITE" id="PS50157">
    <property type="entry name" value="ZINC_FINGER_C2H2_2"/>
    <property type="match status" value="1"/>
</dbReference>
<dbReference type="Pfam" id="PF22996">
    <property type="entry name" value="C2H2-2nd_BIRD-IDD"/>
    <property type="match status" value="1"/>
</dbReference>
<reference evidence="13 14" key="1">
    <citation type="journal article" date="2019" name="Nat. Plants">
        <title>Genome sequencing of Musa balbisiana reveals subgenome evolution and function divergence in polyploid bananas.</title>
        <authorList>
            <person name="Yao X."/>
        </authorList>
    </citation>
    <scope>NUCLEOTIDE SEQUENCE [LARGE SCALE GENOMIC DNA]</scope>
    <source>
        <strain evidence="14">cv. DH-PKW</strain>
        <tissue evidence="13">Leaves</tissue>
    </source>
</reference>
<dbReference type="GO" id="GO:0008270">
    <property type="term" value="F:zinc ion binding"/>
    <property type="evidence" value="ECO:0007669"/>
    <property type="project" value="UniProtKB-KW"/>
</dbReference>
<proteinExistence type="predicted"/>
<dbReference type="EMBL" id="PYDT01000004">
    <property type="protein sequence ID" value="THU62181.1"/>
    <property type="molecule type" value="Genomic_DNA"/>
</dbReference>
<gene>
    <name evidence="13" type="ORF">C4D60_Mb01t02410</name>
</gene>
<feature type="region of interest" description="Disordered" evidence="11">
    <location>
        <begin position="205"/>
        <end position="232"/>
    </location>
</feature>
<dbReference type="Proteomes" id="UP000317650">
    <property type="component" value="Chromosome 1"/>
</dbReference>
<dbReference type="SMART" id="SM00355">
    <property type="entry name" value="ZnF_C2H2"/>
    <property type="match status" value="3"/>
</dbReference>
<keyword evidence="4" id="KW-0862">Zinc</keyword>
<feature type="domain" description="C2H2-type" evidence="12">
    <location>
        <begin position="74"/>
        <end position="96"/>
    </location>
</feature>
<feature type="compositionally biased region" description="Basic and acidic residues" evidence="11">
    <location>
        <begin position="219"/>
        <end position="228"/>
    </location>
</feature>
<dbReference type="STRING" id="52838.A0A4S8JJJ4"/>
<keyword evidence="14" id="KW-1185">Reference proteome</keyword>
<keyword evidence="5" id="KW-0805">Transcription regulation</keyword>
<protein>
    <recommendedName>
        <fullName evidence="8">Protein EARLY HEADING DATE 2</fullName>
    </recommendedName>
    <alternativeName>
        <fullName evidence="9">Protein RICE INDETERMINATE 1</fullName>
    </alternativeName>
</protein>
<dbReference type="Pfam" id="PF22992">
    <property type="entry name" value="C2CH-4th_BIRD-IDD"/>
    <property type="match status" value="1"/>
</dbReference>
<evidence type="ECO:0000256" key="11">
    <source>
        <dbReference type="SAM" id="MobiDB-lite"/>
    </source>
</evidence>
<evidence type="ECO:0000256" key="4">
    <source>
        <dbReference type="ARBA" id="ARBA00022833"/>
    </source>
</evidence>
<dbReference type="InterPro" id="IPR055187">
    <property type="entry name" value="C2CH-3rd_BIRD-IDD"/>
</dbReference>
<name>A0A4S8JJJ4_MUSBA</name>
<evidence type="ECO:0000313" key="14">
    <source>
        <dbReference type="Proteomes" id="UP000317650"/>
    </source>
</evidence>
<sequence>MMELENSSVMTVSNSGSGEGSVSSSSQLQVPAPPPQPPPPNPVVKKKRNLPGTPDPEAEVIALSPKTLMATNRFVCEICNKGFQRDQNLQLHRRGHNLPWKLRQRTGKEPRKRVYVCPEPSCVHHDPSRALGDLTGIKKHFCRKHGEKKWKCDKCSKKYAVQSDWKAHSKVCGTREYRCDCGTLFSRRDSFITHRAFCDALAEESGKKGPGAQTSDPKPLAEEEKATATEEETAAEEVTAATEAAVETAPAAVVAAPLPPQQVAPLELQGWWFSVSILSCPSLFGLVSDCGRMLLAHG</sequence>
<keyword evidence="6" id="KW-0804">Transcription</keyword>
<evidence type="ECO:0000256" key="7">
    <source>
        <dbReference type="ARBA" id="ARBA00059785"/>
    </source>
</evidence>
<dbReference type="Pfam" id="PF00096">
    <property type="entry name" value="zf-C2H2"/>
    <property type="match status" value="1"/>
</dbReference>
<dbReference type="InterPro" id="IPR031140">
    <property type="entry name" value="IDD1-16"/>
</dbReference>
<keyword evidence="2" id="KW-0677">Repeat</keyword>
<evidence type="ECO:0000256" key="6">
    <source>
        <dbReference type="ARBA" id="ARBA00023163"/>
    </source>
</evidence>
<dbReference type="AlphaFoldDB" id="A0A4S8JJJ4"/>
<dbReference type="FunFam" id="3.30.160.60:FF:000131">
    <property type="entry name" value="protein indeterminate-domain 5, chloroplastic-like"/>
    <property type="match status" value="1"/>
</dbReference>
<dbReference type="GO" id="GO:0003700">
    <property type="term" value="F:DNA-binding transcription factor activity"/>
    <property type="evidence" value="ECO:0007669"/>
    <property type="project" value="TreeGrafter"/>
</dbReference>
<dbReference type="Gene3D" id="3.30.160.60">
    <property type="entry name" value="Classic Zinc Finger"/>
    <property type="match status" value="2"/>
</dbReference>
<dbReference type="InterPro" id="IPR036236">
    <property type="entry name" value="Znf_C2H2_sf"/>
</dbReference>
<dbReference type="FunFam" id="3.30.160.60:FF:000554">
    <property type="entry name" value="protein indeterminate-domain 12-like"/>
    <property type="match status" value="1"/>
</dbReference>
<evidence type="ECO:0000256" key="10">
    <source>
        <dbReference type="PROSITE-ProRule" id="PRU00042"/>
    </source>
</evidence>
<dbReference type="GO" id="GO:0005634">
    <property type="term" value="C:nucleus"/>
    <property type="evidence" value="ECO:0007669"/>
    <property type="project" value="TreeGrafter"/>
</dbReference>
<evidence type="ECO:0000313" key="13">
    <source>
        <dbReference type="EMBL" id="THU62181.1"/>
    </source>
</evidence>
<dbReference type="PANTHER" id="PTHR10593">
    <property type="entry name" value="SERINE/THREONINE-PROTEIN KINASE RIO"/>
    <property type="match status" value="1"/>
</dbReference>
<evidence type="ECO:0000259" key="12">
    <source>
        <dbReference type="PROSITE" id="PS50157"/>
    </source>
</evidence>
<evidence type="ECO:0000256" key="3">
    <source>
        <dbReference type="ARBA" id="ARBA00022771"/>
    </source>
</evidence>